<evidence type="ECO:0000313" key="2">
    <source>
        <dbReference type="EMBL" id="GCE96909.1"/>
    </source>
</evidence>
<protein>
    <submittedName>
        <fullName evidence="2">Uncharacterized protein</fullName>
    </submittedName>
</protein>
<evidence type="ECO:0000256" key="1">
    <source>
        <dbReference type="SAM" id="MobiDB-lite"/>
    </source>
</evidence>
<dbReference type="EMBL" id="BIMW01000297">
    <property type="protein sequence ID" value="GCE96909.1"/>
    <property type="molecule type" value="Genomic_DNA"/>
</dbReference>
<gene>
    <name evidence="2" type="ORF">NIES46_49840</name>
</gene>
<sequence length="45" mass="4877">MTKASLKKGFEKSEPIKTCVCMETNPLGESPEESCQAPKEDISSS</sequence>
<name>A0A5M3TGS9_LIMPL</name>
<reference evidence="2 3" key="1">
    <citation type="journal article" date="2019" name="J Genomics">
        <title>The Draft Genome of a Hydrogen-producing Cyanobacterium, Arthrospira platensis NIES-46.</title>
        <authorList>
            <person name="Suzuki S."/>
            <person name="Yamaguchi H."/>
            <person name="Kawachi M."/>
        </authorList>
    </citation>
    <scope>NUCLEOTIDE SEQUENCE [LARGE SCALE GENOMIC DNA]</scope>
    <source>
        <strain evidence="2 3">NIES-46</strain>
    </source>
</reference>
<evidence type="ECO:0000313" key="3">
    <source>
        <dbReference type="Proteomes" id="UP000326169"/>
    </source>
</evidence>
<feature type="region of interest" description="Disordered" evidence="1">
    <location>
        <begin position="25"/>
        <end position="45"/>
    </location>
</feature>
<accession>A0A5M3TGS9</accession>
<proteinExistence type="predicted"/>
<organism evidence="2 3">
    <name type="scientific">Limnospira platensis NIES-46</name>
    <dbReference type="NCBI Taxonomy" id="1236695"/>
    <lineage>
        <taxon>Bacteria</taxon>
        <taxon>Bacillati</taxon>
        <taxon>Cyanobacteriota</taxon>
        <taxon>Cyanophyceae</taxon>
        <taxon>Oscillatoriophycideae</taxon>
        <taxon>Oscillatoriales</taxon>
        <taxon>Sirenicapillariaceae</taxon>
        <taxon>Limnospira</taxon>
    </lineage>
</organism>
<keyword evidence="3" id="KW-1185">Reference proteome</keyword>
<comment type="caution">
    <text evidence="2">The sequence shown here is derived from an EMBL/GenBank/DDBJ whole genome shotgun (WGS) entry which is preliminary data.</text>
</comment>
<dbReference type="Proteomes" id="UP000326169">
    <property type="component" value="Unassembled WGS sequence"/>
</dbReference>